<name>A0A1S5R3V8_9CAUD</name>
<reference evidence="1 2" key="1">
    <citation type="submission" date="2016-03" db="EMBL/GenBank/DDBJ databases">
        <title>Characterisation of pf16 and phiPMW: Two novel phages infecting Pseudomonas putida PpG1.</title>
        <authorList>
            <person name="Magill D.J."/>
            <person name="Krylov V.N."/>
            <person name="Shaburova O.V."/>
            <person name="Allen C.C.R."/>
            <person name="McGrath J.W."/>
            <person name="Quinn J.P."/>
            <person name="Kulakov L.A."/>
        </authorList>
    </citation>
    <scope>NUCLEOTIDE SEQUENCE [LARGE SCALE GENOMIC DNA]</scope>
</reference>
<evidence type="ECO:0000313" key="1">
    <source>
        <dbReference type="EMBL" id="AND75098.1"/>
    </source>
</evidence>
<protein>
    <submittedName>
        <fullName evidence="1">Uncharacterized protein</fullName>
    </submittedName>
</protein>
<dbReference type="EMBL" id="KU873925">
    <property type="protein sequence ID" value="AND75098.1"/>
    <property type="molecule type" value="Genomic_DNA"/>
</dbReference>
<sequence length="91" mass="10228">MEHEEFSTNLAKLFNAAGYTEVKAEDVSEWMEGQDIGDASIVERAGQKLLGVKNYEMFDSLARLPCALERALDKSVPRYEGGIDLDYRVPE</sequence>
<dbReference type="Proteomes" id="UP000225821">
    <property type="component" value="Segment"/>
</dbReference>
<accession>A0A1S5R3V8</accession>
<organism evidence="1 2">
    <name type="scientific">Pseudomonas phage pf16</name>
    <dbReference type="NCBI Taxonomy" id="1815630"/>
    <lineage>
        <taxon>Viruses</taxon>
        <taxon>Duplodnaviria</taxon>
        <taxon>Heunggongvirae</taxon>
        <taxon>Uroviricota</taxon>
        <taxon>Caudoviricetes</taxon>
        <taxon>Chakrabartyvirus</taxon>
        <taxon>Chakrabartyvirus pf16</taxon>
    </lineage>
</organism>
<gene>
    <name evidence="1" type="ORF">pf16_175</name>
</gene>
<keyword evidence="2" id="KW-1185">Reference proteome</keyword>
<proteinExistence type="predicted"/>
<evidence type="ECO:0000313" key="2">
    <source>
        <dbReference type="Proteomes" id="UP000225821"/>
    </source>
</evidence>